<accession>A0ACC6U0N1</accession>
<evidence type="ECO:0000313" key="1">
    <source>
        <dbReference type="EMBL" id="MEX3933142.1"/>
    </source>
</evidence>
<sequence>MQVDTWAVVLATFFGPIAALLITFFRDWRSQKYNRRLHVFRVLMATRKTAISNDHVNALNLIEVEFYKCKNVEAAWKSYLEHLNSRFPIEDEAGSMAWVETKERRLAELLFQIAKVLKFNISALDMFKGGYAPQGWAHKEARQNEMLEYVHDLAIGQKNIPLWIKGMTPPEQQVEPPAQRRQQ</sequence>
<keyword evidence="2" id="KW-1185">Reference proteome</keyword>
<evidence type="ECO:0000313" key="2">
    <source>
        <dbReference type="Proteomes" id="UP001558850"/>
    </source>
</evidence>
<organism evidence="1 2">
    <name type="scientific">Paraburkholderia phymatum</name>
    <dbReference type="NCBI Taxonomy" id="148447"/>
    <lineage>
        <taxon>Bacteria</taxon>
        <taxon>Pseudomonadati</taxon>
        <taxon>Pseudomonadota</taxon>
        <taxon>Betaproteobacteria</taxon>
        <taxon>Burkholderiales</taxon>
        <taxon>Burkholderiaceae</taxon>
        <taxon>Paraburkholderia</taxon>
    </lineage>
</organism>
<comment type="caution">
    <text evidence="1">The sequence shown here is derived from an EMBL/GenBank/DDBJ whole genome shotgun (WGS) entry which is preliminary data.</text>
</comment>
<reference evidence="1" key="1">
    <citation type="submission" date="2024-07" db="EMBL/GenBank/DDBJ databases">
        <title>A survey of Mimosa microsymbionts across Brazilian biomes reveals a high diversity of Paraburkholderia nodulating endemic species, but also that Cupriavidus is common as a symbiont of widespread species.</title>
        <authorList>
            <person name="Rouws L."/>
            <person name="Barauna A."/>
            <person name="Beukes C."/>
            <person name="Rouws J.R.C."/>
            <person name="De Faria S.M."/>
            <person name="Gross E."/>
            <person name="Bueno Dos Reis Junior F."/>
            <person name="Simon M.F."/>
            <person name="Maluk M."/>
            <person name="Odee D.W."/>
            <person name="Kenicer G."/>
            <person name="Young J.P.W."/>
            <person name="Reis V.M."/>
            <person name="Zilli J."/>
            <person name="James E.K."/>
        </authorList>
    </citation>
    <scope>NUCLEOTIDE SEQUENCE</scope>
    <source>
        <strain evidence="1">EG181B</strain>
    </source>
</reference>
<proteinExistence type="predicted"/>
<dbReference type="Proteomes" id="UP001558850">
    <property type="component" value="Unassembled WGS sequence"/>
</dbReference>
<gene>
    <name evidence="1" type="ORF">AB4Y32_15300</name>
</gene>
<dbReference type="EMBL" id="JBFRCH010000006">
    <property type="protein sequence ID" value="MEX3933142.1"/>
    <property type="molecule type" value="Genomic_DNA"/>
</dbReference>
<protein>
    <submittedName>
        <fullName evidence="1">DUF6680 family protein</fullName>
    </submittedName>
</protein>
<name>A0ACC6U0N1_9BURK</name>